<keyword evidence="4 7" id="KW-0812">Transmembrane</keyword>
<keyword evidence="10" id="KW-1185">Reference proteome</keyword>
<evidence type="ECO:0000256" key="2">
    <source>
        <dbReference type="ARBA" id="ARBA00006448"/>
    </source>
</evidence>
<feature type="domain" description="YetF C-terminal" evidence="8">
    <location>
        <begin position="90"/>
        <end position="157"/>
    </location>
</feature>
<keyword evidence="3" id="KW-1003">Cell membrane</keyword>
<comment type="similarity">
    <text evidence="2">Belongs to the UPF0702 family.</text>
</comment>
<evidence type="ECO:0000259" key="8">
    <source>
        <dbReference type="Pfam" id="PF04239"/>
    </source>
</evidence>
<accession>A0A378JHN6</accession>
<dbReference type="OrthoDB" id="9793799at2"/>
<feature type="transmembrane region" description="Helical" evidence="7">
    <location>
        <begin position="44"/>
        <end position="61"/>
    </location>
</feature>
<proteinExistence type="inferred from homology"/>
<comment type="subcellular location">
    <subcellularLocation>
        <location evidence="1">Cell membrane</location>
        <topology evidence="1">Multi-pass membrane protein</topology>
    </subcellularLocation>
</comment>
<organism evidence="9 10">
    <name type="scientific">Legionella busanensis</name>
    <dbReference type="NCBI Taxonomy" id="190655"/>
    <lineage>
        <taxon>Bacteria</taxon>
        <taxon>Pseudomonadati</taxon>
        <taxon>Pseudomonadota</taxon>
        <taxon>Gammaproteobacteria</taxon>
        <taxon>Legionellales</taxon>
        <taxon>Legionellaceae</taxon>
        <taxon>Legionella</taxon>
    </lineage>
</organism>
<evidence type="ECO:0000256" key="7">
    <source>
        <dbReference type="SAM" id="Phobius"/>
    </source>
</evidence>
<evidence type="ECO:0000313" key="10">
    <source>
        <dbReference type="Proteomes" id="UP000254794"/>
    </source>
</evidence>
<dbReference type="InterPro" id="IPR007353">
    <property type="entry name" value="DUF421"/>
</dbReference>
<dbReference type="InterPro" id="IPR023090">
    <property type="entry name" value="UPF0702_alpha/beta_dom_sf"/>
</dbReference>
<sequence length="159" mass="18210">MDQIIGFSKVLNYELYLRSIIITFYALVLFRTTSVRLIGEYSTFDFIISIVLGAILGEAVVENLPLLPAMIACAIIVTVHRLLAYLTYRSRSMGKYIKGEKIIIFQDGHYNRENLHSCHITENDILQSLRTQHSTDDMNAVYKAILERNGEISFLFKDV</sequence>
<name>A0A378JHN6_9GAMM</name>
<keyword evidence="5 7" id="KW-1133">Transmembrane helix</keyword>
<evidence type="ECO:0000256" key="4">
    <source>
        <dbReference type="ARBA" id="ARBA00022692"/>
    </source>
</evidence>
<reference evidence="9 10" key="1">
    <citation type="submission" date="2018-06" db="EMBL/GenBank/DDBJ databases">
        <authorList>
            <consortium name="Pathogen Informatics"/>
            <person name="Doyle S."/>
        </authorList>
    </citation>
    <scope>NUCLEOTIDE SEQUENCE [LARGE SCALE GENOMIC DNA]</scope>
    <source>
        <strain evidence="9 10">NCTC13316</strain>
    </source>
</reference>
<dbReference type="RefSeq" id="WP_115330497.1">
    <property type="nucleotide sequence ID" value="NZ_CAAAHP010000007.1"/>
</dbReference>
<dbReference type="PANTHER" id="PTHR34582">
    <property type="entry name" value="UPF0702 TRANSMEMBRANE PROTEIN YCAP"/>
    <property type="match status" value="1"/>
</dbReference>
<feature type="transmembrane region" description="Helical" evidence="7">
    <location>
        <begin position="67"/>
        <end position="88"/>
    </location>
</feature>
<dbReference type="PANTHER" id="PTHR34582:SF6">
    <property type="entry name" value="UPF0702 TRANSMEMBRANE PROTEIN YCAP"/>
    <property type="match status" value="1"/>
</dbReference>
<dbReference type="AlphaFoldDB" id="A0A378JHN6"/>
<dbReference type="Pfam" id="PF04239">
    <property type="entry name" value="DUF421"/>
    <property type="match status" value="1"/>
</dbReference>
<feature type="transmembrane region" description="Helical" evidence="7">
    <location>
        <begin position="15"/>
        <end position="32"/>
    </location>
</feature>
<dbReference type="EMBL" id="UGOD01000001">
    <property type="protein sequence ID" value="STX50816.1"/>
    <property type="molecule type" value="Genomic_DNA"/>
</dbReference>
<dbReference type="Gene3D" id="3.30.240.20">
    <property type="entry name" value="bsu07140 like domains"/>
    <property type="match status" value="1"/>
</dbReference>
<evidence type="ECO:0000256" key="5">
    <source>
        <dbReference type="ARBA" id="ARBA00022989"/>
    </source>
</evidence>
<dbReference type="GO" id="GO:0005886">
    <property type="term" value="C:plasma membrane"/>
    <property type="evidence" value="ECO:0007669"/>
    <property type="project" value="UniProtKB-SubCell"/>
</dbReference>
<dbReference type="Proteomes" id="UP000254794">
    <property type="component" value="Unassembled WGS sequence"/>
</dbReference>
<evidence type="ECO:0000256" key="3">
    <source>
        <dbReference type="ARBA" id="ARBA00022475"/>
    </source>
</evidence>
<protein>
    <submittedName>
        <fullName evidence="9">Protein of uncharacterized function (DUF421)</fullName>
    </submittedName>
</protein>
<gene>
    <name evidence="9" type="primary">yetF_1</name>
    <name evidence="9" type="ORF">NCTC13316_00904</name>
</gene>
<evidence type="ECO:0000256" key="6">
    <source>
        <dbReference type="ARBA" id="ARBA00023136"/>
    </source>
</evidence>
<keyword evidence="6 7" id="KW-0472">Membrane</keyword>
<evidence type="ECO:0000256" key="1">
    <source>
        <dbReference type="ARBA" id="ARBA00004651"/>
    </source>
</evidence>
<evidence type="ECO:0000313" key="9">
    <source>
        <dbReference type="EMBL" id="STX50816.1"/>
    </source>
</evidence>